<dbReference type="InterPro" id="IPR008927">
    <property type="entry name" value="6-PGluconate_DH-like_C_sf"/>
</dbReference>
<feature type="binding site" evidence="3">
    <location>
        <position position="88"/>
    </location>
    <ligand>
        <name>NAD(+)</name>
        <dbReference type="ChEBI" id="CHEBI:57540"/>
    </ligand>
</feature>
<dbReference type="PANTHER" id="PTHR48075:SF5">
    <property type="entry name" value="3-HYDROXYBUTYRYL-COA DEHYDROGENASE"/>
    <property type="match status" value="1"/>
</dbReference>
<dbReference type="GO" id="GO:0070403">
    <property type="term" value="F:NAD+ binding"/>
    <property type="evidence" value="ECO:0007669"/>
    <property type="project" value="InterPro"/>
</dbReference>
<organism evidence="7 8">
    <name type="scientific">Archaeoglobus fulgidus DSM 8774</name>
    <dbReference type="NCBI Taxonomy" id="1344584"/>
    <lineage>
        <taxon>Archaea</taxon>
        <taxon>Methanobacteriati</taxon>
        <taxon>Methanobacteriota</taxon>
        <taxon>Archaeoglobi</taxon>
        <taxon>Archaeoglobales</taxon>
        <taxon>Archaeoglobaceae</taxon>
        <taxon>Archaeoglobus</taxon>
    </lineage>
</organism>
<dbReference type="InterPro" id="IPR006108">
    <property type="entry name" value="3HC_DH_C"/>
</dbReference>
<feature type="binding site" evidence="3">
    <location>
        <position position="114"/>
    </location>
    <ligand>
        <name>NAD(+)</name>
        <dbReference type="ChEBI" id="CHEBI:57540"/>
    </ligand>
</feature>
<dbReference type="KEGG" id="afg:AFULGI_00012760"/>
<dbReference type="HOGENOM" id="CLU_009834_2_0_2"/>
<dbReference type="InterPro" id="IPR022694">
    <property type="entry name" value="3-OHacyl-CoA_DH"/>
</dbReference>
<keyword evidence="4" id="KW-0812">Transmembrane</keyword>
<evidence type="ECO:0000256" key="2">
    <source>
        <dbReference type="PIRSR" id="PIRSR000105-1"/>
    </source>
</evidence>
<keyword evidence="1" id="KW-0560">Oxidoreductase</keyword>
<dbReference type="SUPFAM" id="SSF51735">
    <property type="entry name" value="NAD(P)-binding Rossmann-fold domains"/>
    <property type="match status" value="1"/>
</dbReference>
<dbReference type="GO" id="GO:0016616">
    <property type="term" value="F:oxidoreductase activity, acting on the CH-OH group of donors, NAD or NADP as acceptor"/>
    <property type="evidence" value="ECO:0007669"/>
    <property type="project" value="InterPro"/>
</dbReference>
<dbReference type="Gene3D" id="1.10.1040.50">
    <property type="match status" value="1"/>
</dbReference>
<keyword evidence="4" id="KW-1133">Transmembrane helix</keyword>
<keyword evidence="4" id="KW-0472">Membrane</keyword>
<dbReference type="EMBL" id="CP006577">
    <property type="protein sequence ID" value="AIG98051.1"/>
    <property type="molecule type" value="Genomic_DNA"/>
</dbReference>
<keyword evidence="3" id="KW-0520">NAD</keyword>
<reference evidence="7 8" key="1">
    <citation type="submission" date="2013-07" db="EMBL/GenBank/DDBJ databases">
        <title>Genome of Archaeoglobus fulgidus.</title>
        <authorList>
            <person name="Fiebig A."/>
            <person name="Birkeland N.-K."/>
        </authorList>
    </citation>
    <scope>NUCLEOTIDE SEQUENCE [LARGE SCALE GENOMIC DNA]</scope>
    <source>
        <strain evidence="7 8">DSM 8774</strain>
    </source>
</reference>
<dbReference type="GO" id="GO:0006631">
    <property type="term" value="P:fatty acid metabolic process"/>
    <property type="evidence" value="ECO:0007669"/>
    <property type="project" value="InterPro"/>
</dbReference>
<dbReference type="InterPro" id="IPR036291">
    <property type="entry name" value="NAD(P)-bd_dom_sf"/>
</dbReference>
<gene>
    <name evidence="7" type="ORF">AFULGI_00012760</name>
</gene>
<feature type="binding site" evidence="3">
    <location>
        <position position="32"/>
    </location>
    <ligand>
        <name>NAD(+)</name>
        <dbReference type="ChEBI" id="CHEBI:57540"/>
    </ligand>
</feature>
<feature type="binding site" evidence="3">
    <location>
        <position position="93"/>
    </location>
    <ligand>
        <name>NAD(+)</name>
        <dbReference type="ChEBI" id="CHEBI:57540"/>
    </ligand>
</feature>
<evidence type="ECO:0000259" key="5">
    <source>
        <dbReference type="Pfam" id="PF00725"/>
    </source>
</evidence>
<dbReference type="SUPFAM" id="SSF48179">
    <property type="entry name" value="6-phosphogluconate dehydrogenase C-terminal domain-like"/>
    <property type="match status" value="1"/>
</dbReference>
<name>A0A075WDK3_ARCFL</name>
<evidence type="ECO:0000259" key="6">
    <source>
        <dbReference type="Pfam" id="PF02737"/>
    </source>
</evidence>
<evidence type="ECO:0000256" key="1">
    <source>
        <dbReference type="ARBA" id="ARBA00023002"/>
    </source>
</evidence>
<dbReference type="AlphaFoldDB" id="A0A075WDK3"/>
<dbReference type="Pfam" id="PF00725">
    <property type="entry name" value="3HCDH"/>
    <property type="match status" value="1"/>
</dbReference>
<dbReference type="InterPro" id="IPR006176">
    <property type="entry name" value="3-OHacyl-CoA_DH_NAD-bd"/>
</dbReference>
<dbReference type="PANTHER" id="PTHR48075">
    <property type="entry name" value="3-HYDROXYACYL-COA DEHYDROGENASE FAMILY PROTEIN"/>
    <property type="match status" value="1"/>
</dbReference>
<feature type="transmembrane region" description="Helical" evidence="4">
    <location>
        <begin position="6"/>
        <end position="30"/>
    </location>
</feature>
<accession>A0A075WDK3</accession>
<feature type="domain" description="3-hydroxyacyl-CoA dehydrogenase NAD binding" evidence="6">
    <location>
        <begin position="5"/>
        <end position="178"/>
    </location>
</feature>
<feature type="binding site" evidence="3">
    <location>
        <begin position="9"/>
        <end position="14"/>
    </location>
    <ligand>
        <name>NAD(+)</name>
        <dbReference type="ChEBI" id="CHEBI:57540"/>
    </ligand>
</feature>
<protein>
    <submittedName>
        <fullName evidence="7">3-hydroxyacyl-CoA dehydrogenase</fullName>
    </submittedName>
</protein>
<sequence length="312" mass="34916">MEAVIAVIGAGTMGAAIALLFANAGFEVTLVDKSRGALRRAEDRHRGESLEELEEAGLRKQDNPASLITYTTELRVYECDFIVEAIVERLRDKIELFRKIEEINSPAVLATNTSSFMPSEIARHLANPERLTLFHFSNPPILMPLVEVGGEIVSDETVERAVEMAKSIGKEPVVLRKECRGHVLNRMLAAAGVAVGYCLLYSRPEEIDAALRNLGMRYGFFETIDLIGLDVAKDVLESFREYYGDKYRGIRAMDFFMEKMVEWGKLGKKSGEGFYKWDGRRASIPESQSCGCNTTRCRNCQRGVQNRGGRDC</sequence>
<feature type="site" description="Important for catalytic activity" evidence="2">
    <location>
        <position position="135"/>
    </location>
</feature>
<evidence type="ECO:0000256" key="4">
    <source>
        <dbReference type="SAM" id="Phobius"/>
    </source>
</evidence>
<feature type="binding site" evidence="3">
    <location>
        <position position="138"/>
    </location>
    <ligand>
        <name>NAD(+)</name>
        <dbReference type="ChEBI" id="CHEBI:57540"/>
    </ligand>
</feature>
<dbReference type="PIRSF" id="PIRSF000105">
    <property type="entry name" value="HCDH"/>
    <property type="match status" value="1"/>
</dbReference>
<dbReference type="Proteomes" id="UP000028501">
    <property type="component" value="Chromosome"/>
</dbReference>
<feature type="binding site" evidence="3">
    <location>
        <position position="269"/>
    </location>
    <ligand>
        <name>NAD(+)</name>
        <dbReference type="ChEBI" id="CHEBI:57540"/>
    </ligand>
</feature>
<evidence type="ECO:0000313" key="7">
    <source>
        <dbReference type="EMBL" id="AIG98051.1"/>
    </source>
</evidence>
<evidence type="ECO:0000256" key="3">
    <source>
        <dbReference type="PIRSR" id="PIRSR000105-2"/>
    </source>
</evidence>
<proteinExistence type="predicted"/>
<dbReference type="Pfam" id="PF02737">
    <property type="entry name" value="3HCDH_N"/>
    <property type="match status" value="1"/>
</dbReference>
<dbReference type="Gene3D" id="3.40.50.720">
    <property type="entry name" value="NAD(P)-binding Rossmann-like Domain"/>
    <property type="match status" value="1"/>
</dbReference>
<feature type="domain" description="3-hydroxyacyl-CoA dehydrogenase C-terminal" evidence="5">
    <location>
        <begin position="181"/>
        <end position="277"/>
    </location>
</feature>
<evidence type="ECO:0000313" key="8">
    <source>
        <dbReference type="Proteomes" id="UP000028501"/>
    </source>
</evidence>